<feature type="region of interest" description="Disordered" evidence="1">
    <location>
        <begin position="209"/>
        <end position="271"/>
    </location>
</feature>
<dbReference type="Proteomes" id="UP000784294">
    <property type="component" value="Unassembled WGS sequence"/>
</dbReference>
<comment type="caution">
    <text evidence="2">The sequence shown here is derived from an EMBL/GenBank/DDBJ whole genome shotgun (WGS) entry which is preliminary data.</text>
</comment>
<dbReference type="OrthoDB" id="6253136at2759"/>
<keyword evidence="3" id="KW-1185">Reference proteome</keyword>
<gene>
    <name evidence="2" type="ORF">PXEA_LOCUS13622</name>
</gene>
<dbReference type="AlphaFoldDB" id="A0A3S5AMC9"/>
<feature type="region of interest" description="Disordered" evidence="1">
    <location>
        <begin position="289"/>
        <end position="312"/>
    </location>
</feature>
<name>A0A3S5AMC9_9PLAT</name>
<organism evidence="2 3">
    <name type="scientific">Protopolystoma xenopodis</name>
    <dbReference type="NCBI Taxonomy" id="117903"/>
    <lineage>
        <taxon>Eukaryota</taxon>
        <taxon>Metazoa</taxon>
        <taxon>Spiralia</taxon>
        <taxon>Lophotrochozoa</taxon>
        <taxon>Platyhelminthes</taxon>
        <taxon>Monogenea</taxon>
        <taxon>Polyopisthocotylea</taxon>
        <taxon>Polystomatidea</taxon>
        <taxon>Polystomatidae</taxon>
        <taxon>Protopolystoma</taxon>
    </lineage>
</organism>
<evidence type="ECO:0000256" key="1">
    <source>
        <dbReference type="SAM" id="MobiDB-lite"/>
    </source>
</evidence>
<sequence length="379" mass="39791">DFIRFYYKHFNELELSKHSSHLLPLLLAQVFPPLRLFPCGLNLLRGAELQLHTLGGPQPARLTFILVDESGVSLKSINVSTPGQSNPPLLQFFTSGRNRLDKDSIDSKNAFALDLDNTSSNKLVTTTLAGSSSASVLIRAAVGLGASGVARVKAVAIALPVVAAPFKGNASAGLPIYETGPAVSETICTINVVGISAVRIGCPLGGKVPSDESASSTFSEMPDSTGGRLGSAHSESTRYLVASRTGGNHRPLGSLGLNDPPGVSSVQHGPTRSGAPLWVEGLVAPTLPAAQRKSHNSPSSAHKSGSNSDGAESDDIGFGVFGGLVSPIGMAGIKPSLRFIWRLNPPQPSAPARLDYWLHSFGVLTQEVSGFLVFYFLYL</sequence>
<feature type="compositionally biased region" description="Polar residues" evidence="1">
    <location>
        <begin position="296"/>
        <end position="310"/>
    </location>
</feature>
<proteinExistence type="predicted"/>
<feature type="non-terminal residue" evidence="2">
    <location>
        <position position="1"/>
    </location>
</feature>
<evidence type="ECO:0000313" key="3">
    <source>
        <dbReference type="Proteomes" id="UP000784294"/>
    </source>
</evidence>
<reference evidence="2" key="1">
    <citation type="submission" date="2018-11" db="EMBL/GenBank/DDBJ databases">
        <authorList>
            <consortium name="Pathogen Informatics"/>
        </authorList>
    </citation>
    <scope>NUCLEOTIDE SEQUENCE</scope>
</reference>
<protein>
    <submittedName>
        <fullName evidence="2">Uncharacterized protein</fullName>
    </submittedName>
</protein>
<dbReference type="EMBL" id="CAAALY010045168">
    <property type="protein sequence ID" value="VEL20182.1"/>
    <property type="molecule type" value="Genomic_DNA"/>
</dbReference>
<accession>A0A3S5AMC9</accession>
<evidence type="ECO:0000313" key="2">
    <source>
        <dbReference type="EMBL" id="VEL20182.1"/>
    </source>
</evidence>